<gene>
    <name evidence="5" type="ORF">PQ472_03245</name>
</gene>
<name>A0ABY7WSW0_9LACO</name>
<dbReference type="Gene3D" id="3.40.630.30">
    <property type="match status" value="1"/>
</dbReference>
<feature type="domain" description="N-acetyltransferase" evidence="4">
    <location>
        <begin position="7"/>
        <end position="161"/>
    </location>
</feature>
<evidence type="ECO:0000256" key="3">
    <source>
        <dbReference type="ARBA" id="ARBA00038502"/>
    </source>
</evidence>
<keyword evidence="1" id="KW-0808">Transferase</keyword>
<dbReference type="PROSITE" id="PS51186">
    <property type="entry name" value="GNAT"/>
    <property type="match status" value="1"/>
</dbReference>
<evidence type="ECO:0000256" key="2">
    <source>
        <dbReference type="ARBA" id="ARBA00023315"/>
    </source>
</evidence>
<dbReference type="EMBL" id="CP117884">
    <property type="protein sequence ID" value="WDF83267.1"/>
    <property type="molecule type" value="Genomic_DNA"/>
</dbReference>
<dbReference type="InterPro" id="IPR051531">
    <property type="entry name" value="N-acetyltransferase"/>
</dbReference>
<sequence length="170" mass="19449">MIETERLVLRPFTSSDATGFARMFADPEPRQYTRYNEDNTPAEIQAVFENHFLENPDTSFAIVLKSTQEIIGFFEFHEGGVMTYLLMKDQWRKGYMPEAGRAAIDYAFRTLGYDGIEGDYADVNGASGRVLEKMGLQPDGDLGTFDIPNGQRITVMVYRLTRQQWLESQH</sequence>
<evidence type="ECO:0000313" key="6">
    <source>
        <dbReference type="Proteomes" id="UP001220377"/>
    </source>
</evidence>
<organism evidence="5 6">
    <name type="scientific">Lacticaseibacillus pabuli</name>
    <dbReference type="NCBI Taxonomy" id="3025672"/>
    <lineage>
        <taxon>Bacteria</taxon>
        <taxon>Bacillati</taxon>
        <taxon>Bacillota</taxon>
        <taxon>Bacilli</taxon>
        <taxon>Lactobacillales</taxon>
        <taxon>Lactobacillaceae</taxon>
        <taxon>Lacticaseibacillus</taxon>
    </lineage>
</organism>
<dbReference type="Pfam" id="PF13302">
    <property type="entry name" value="Acetyltransf_3"/>
    <property type="match status" value="1"/>
</dbReference>
<accession>A0ABY7WSW0</accession>
<dbReference type="Proteomes" id="UP001220377">
    <property type="component" value="Chromosome"/>
</dbReference>
<dbReference type="InterPro" id="IPR016181">
    <property type="entry name" value="Acyl_CoA_acyltransferase"/>
</dbReference>
<keyword evidence="2" id="KW-0012">Acyltransferase</keyword>
<dbReference type="RefSeq" id="WP_274261316.1">
    <property type="nucleotide sequence ID" value="NZ_CP117884.1"/>
</dbReference>
<evidence type="ECO:0000259" key="4">
    <source>
        <dbReference type="PROSITE" id="PS51186"/>
    </source>
</evidence>
<dbReference type="PANTHER" id="PTHR43792:SF8">
    <property type="entry name" value="[RIBOSOMAL PROTEIN US5]-ALANINE N-ACETYLTRANSFERASE"/>
    <property type="match status" value="1"/>
</dbReference>
<evidence type="ECO:0000256" key="1">
    <source>
        <dbReference type="ARBA" id="ARBA00022679"/>
    </source>
</evidence>
<dbReference type="SUPFAM" id="SSF55729">
    <property type="entry name" value="Acyl-CoA N-acyltransferases (Nat)"/>
    <property type="match status" value="1"/>
</dbReference>
<comment type="similarity">
    <text evidence="3">Belongs to the acetyltransferase family. RimJ subfamily.</text>
</comment>
<protein>
    <submittedName>
        <fullName evidence="5">GNAT family N-acetyltransferase</fullName>
    </submittedName>
</protein>
<keyword evidence="6" id="KW-1185">Reference proteome</keyword>
<dbReference type="InterPro" id="IPR000182">
    <property type="entry name" value="GNAT_dom"/>
</dbReference>
<proteinExistence type="inferred from homology"/>
<reference evidence="5 6" key="1">
    <citation type="submission" date="2023-02" db="EMBL/GenBank/DDBJ databases">
        <title>Genome sequence of Lacticaseibacillus sp. KACC 23028.</title>
        <authorList>
            <person name="Kim S."/>
            <person name="Heo J."/>
            <person name="Kwon S.-W."/>
        </authorList>
    </citation>
    <scope>NUCLEOTIDE SEQUENCE [LARGE SCALE GENOMIC DNA]</scope>
    <source>
        <strain evidence="5 6">KACC 23028</strain>
    </source>
</reference>
<evidence type="ECO:0000313" key="5">
    <source>
        <dbReference type="EMBL" id="WDF83267.1"/>
    </source>
</evidence>
<dbReference type="PANTHER" id="PTHR43792">
    <property type="entry name" value="GNAT FAMILY, PUTATIVE (AFU_ORTHOLOGUE AFUA_3G00765)-RELATED-RELATED"/>
    <property type="match status" value="1"/>
</dbReference>